<accession>A0A5B8T0B7</accession>
<gene>
    <name evidence="11" type="primary">tsaE</name>
    <name evidence="11" type="ORF">FGL86_16390</name>
</gene>
<dbReference type="GO" id="GO:0046872">
    <property type="term" value="F:metal ion binding"/>
    <property type="evidence" value="ECO:0007669"/>
    <property type="project" value="UniProtKB-KW"/>
</dbReference>
<reference evidence="11 12" key="1">
    <citation type="submission" date="2019-06" db="EMBL/GenBank/DDBJ databases">
        <title>Genome analyses of bacteria isolated from kimchi.</title>
        <authorList>
            <person name="Lee S."/>
            <person name="Ahn S."/>
            <person name="Roh S."/>
        </authorList>
    </citation>
    <scope>NUCLEOTIDE SEQUENCE [LARGE SCALE GENOMIC DNA]</scope>
    <source>
        <strain evidence="11 12">CBA4606</strain>
    </source>
</reference>
<dbReference type="NCBIfam" id="TIGR00150">
    <property type="entry name" value="T6A_YjeE"/>
    <property type="match status" value="1"/>
</dbReference>
<keyword evidence="4" id="KW-0963">Cytoplasm</keyword>
<dbReference type="InterPro" id="IPR003442">
    <property type="entry name" value="T6A_TsaE"/>
</dbReference>
<evidence type="ECO:0000256" key="7">
    <source>
        <dbReference type="ARBA" id="ARBA00022741"/>
    </source>
</evidence>
<dbReference type="GO" id="GO:0005737">
    <property type="term" value="C:cytoplasm"/>
    <property type="evidence" value="ECO:0007669"/>
    <property type="project" value="UniProtKB-SubCell"/>
</dbReference>
<keyword evidence="12" id="KW-1185">Reference proteome</keyword>
<dbReference type="Gene3D" id="3.40.50.300">
    <property type="entry name" value="P-loop containing nucleotide triphosphate hydrolases"/>
    <property type="match status" value="1"/>
</dbReference>
<organism evidence="11 12">
    <name type="scientific">Pistricoccus aurantiacus</name>
    <dbReference type="NCBI Taxonomy" id="1883414"/>
    <lineage>
        <taxon>Bacteria</taxon>
        <taxon>Pseudomonadati</taxon>
        <taxon>Pseudomonadota</taxon>
        <taxon>Gammaproteobacteria</taxon>
        <taxon>Oceanospirillales</taxon>
        <taxon>Halomonadaceae</taxon>
        <taxon>Pistricoccus</taxon>
    </lineage>
</organism>
<keyword evidence="9" id="KW-0460">Magnesium</keyword>
<protein>
    <recommendedName>
        <fullName evidence="3">tRNA threonylcarbamoyladenosine biosynthesis protein TsaE</fullName>
    </recommendedName>
    <alternativeName>
        <fullName evidence="10">t(6)A37 threonylcarbamoyladenosine biosynthesis protein TsaE</fullName>
    </alternativeName>
</protein>
<evidence type="ECO:0000256" key="9">
    <source>
        <dbReference type="ARBA" id="ARBA00022842"/>
    </source>
</evidence>
<dbReference type="KEGG" id="paur:FGL86_16390"/>
<evidence type="ECO:0000256" key="10">
    <source>
        <dbReference type="ARBA" id="ARBA00032441"/>
    </source>
</evidence>
<keyword evidence="6" id="KW-0479">Metal-binding</keyword>
<dbReference type="OrthoDB" id="9800307at2"/>
<dbReference type="InterPro" id="IPR027417">
    <property type="entry name" value="P-loop_NTPase"/>
</dbReference>
<keyword evidence="5" id="KW-0819">tRNA processing</keyword>
<evidence type="ECO:0000256" key="6">
    <source>
        <dbReference type="ARBA" id="ARBA00022723"/>
    </source>
</evidence>
<keyword evidence="11" id="KW-0808">Transferase</keyword>
<evidence type="ECO:0000256" key="3">
    <source>
        <dbReference type="ARBA" id="ARBA00019010"/>
    </source>
</evidence>
<dbReference type="GO" id="GO:0016740">
    <property type="term" value="F:transferase activity"/>
    <property type="evidence" value="ECO:0007669"/>
    <property type="project" value="UniProtKB-KW"/>
</dbReference>
<evidence type="ECO:0000313" key="11">
    <source>
        <dbReference type="EMBL" id="QEA40498.1"/>
    </source>
</evidence>
<keyword evidence="8" id="KW-0067">ATP-binding</keyword>
<dbReference type="RefSeq" id="WP_147185765.1">
    <property type="nucleotide sequence ID" value="NZ_CP042382.1"/>
</dbReference>
<dbReference type="SUPFAM" id="SSF52540">
    <property type="entry name" value="P-loop containing nucleoside triphosphate hydrolases"/>
    <property type="match status" value="1"/>
</dbReference>
<evidence type="ECO:0000313" key="12">
    <source>
        <dbReference type="Proteomes" id="UP000321272"/>
    </source>
</evidence>
<name>A0A5B8T0B7_9GAMM</name>
<dbReference type="Proteomes" id="UP000321272">
    <property type="component" value="Chromosome"/>
</dbReference>
<proteinExistence type="inferred from homology"/>
<keyword evidence="7" id="KW-0547">Nucleotide-binding</keyword>
<evidence type="ECO:0000256" key="8">
    <source>
        <dbReference type="ARBA" id="ARBA00022840"/>
    </source>
</evidence>
<evidence type="ECO:0000256" key="1">
    <source>
        <dbReference type="ARBA" id="ARBA00004496"/>
    </source>
</evidence>
<evidence type="ECO:0000256" key="2">
    <source>
        <dbReference type="ARBA" id="ARBA00007599"/>
    </source>
</evidence>
<evidence type="ECO:0000256" key="4">
    <source>
        <dbReference type="ARBA" id="ARBA00022490"/>
    </source>
</evidence>
<comment type="similarity">
    <text evidence="2">Belongs to the TsaE family.</text>
</comment>
<sequence length="161" mass="18028">MHITLRSETAQVAFGEALGQALQGRGRIYLEGELGAGKTTLVRGVLRAYGHHGAVKSPTYTLVEPYVLEQAGRELRINHFDLYRLGDPEELEFMGARDLLDEQQLCLIEWPSRGTGWLPEPDIHIQLTVCDEGREARLQGMNDDGRAALERLADNKTRTET</sequence>
<evidence type="ECO:0000256" key="5">
    <source>
        <dbReference type="ARBA" id="ARBA00022694"/>
    </source>
</evidence>
<dbReference type="GO" id="GO:0005524">
    <property type="term" value="F:ATP binding"/>
    <property type="evidence" value="ECO:0007669"/>
    <property type="project" value="UniProtKB-KW"/>
</dbReference>
<dbReference type="EMBL" id="CP042382">
    <property type="protein sequence ID" value="QEA40498.1"/>
    <property type="molecule type" value="Genomic_DNA"/>
</dbReference>
<dbReference type="Pfam" id="PF02367">
    <property type="entry name" value="TsaE"/>
    <property type="match status" value="1"/>
</dbReference>
<dbReference type="AlphaFoldDB" id="A0A5B8T0B7"/>
<dbReference type="PANTHER" id="PTHR33540:SF2">
    <property type="entry name" value="TRNA THREONYLCARBAMOYLADENOSINE BIOSYNTHESIS PROTEIN TSAE"/>
    <property type="match status" value="1"/>
</dbReference>
<comment type="subcellular location">
    <subcellularLocation>
        <location evidence="1">Cytoplasm</location>
    </subcellularLocation>
</comment>
<dbReference type="PANTHER" id="PTHR33540">
    <property type="entry name" value="TRNA THREONYLCARBAMOYLADENOSINE BIOSYNTHESIS PROTEIN TSAE"/>
    <property type="match status" value="1"/>
</dbReference>
<dbReference type="GO" id="GO:0002949">
    <property type="term" value="P:tRNA threonylcarbamoyladenosine modification"/>
    <property type="evidence" value="ECO:0007669"/>
    <property type="project" value="InterPro"/>
</dbReference>